<organism evidence="3">
    <name type="scientific">Brassica oleracea</name>
    <name type="common">Wild cabbage</name>
    <dbReference type="NCBI Taxonomy" id="3712"/>
    <lineage>
        <taxon>Eukaryota</taxon>
        <taxon>Viridiplantae</taxon>
        <taxon>Streptophyta</taxon>
        <taxon>Embryophyta</taxon>
        <taxon>Tracheophyta</taxon>
        <taxon>Spermatophyta</taxon>
        <taxon>Magnoliopsida</taxon>
        <taxon>eudicotyledons</taxon>
        <taxon>Gunneridae</taxon>
        <taxon>Pentapetalae</taxon>
        <taxon>rosids</taxon>
        <taxon>malvids</taxon>
        <taxon>Brassicales</taxon>
        <taxon>Brassicaceae</taxon>
        <taxon>Brassiceae</taxon>
        <taxon>Brassica</taxon>
    </lineage>
</organism>
<sequence length="244" mass="27475">MGFCGIYSYNDLYIGLRIEPFCQDELALYRQCAENRDKVLRVRLQESEHKLGMSMPIDLANERITQLEAKATSLESVPVEVFEDSDPLWRAFAVGYFVGDAPHVGSIHAMVNRIWTLPGLKGKIDVRFIAKDTVIFRIENEALRNRGSPETPATLPDLSAMPLWVDLKSVPSHIFSQVGLKALSKPVGSFIKLHPQMEKCTRLDLAGVLIEANLHKPLIEVIKFADRDGSQVKVCWGQKRSQRS</sequence>
<dbReference type="EMBL" id="LR031874">
    <property type="protein sequence ID" value="VDD24291.1"/>
    <property type="molecule type" value="Genomic_DNA"/>
</dbReference>
<accession>A0A3P6DLC2</accession>
<dbReference type="Pfam" id="PF14111">
    <property type="entry name" value="DUF4283"/>
    <property type="match status" value="1"/>
</dbReference>
<protein>
    <recommendedName>
        <fullName evidence="4">DUF4283 domain-containing protein</fullName>
    </recommendedName>
</protein>
<dbReference type="AlphaFoldDB" id="A0A3P6DLC2"/>
<dbReference type="PANTHER" id="PTHR36047">
    <property type="entry name" value="OS01G0191000 PROTEIN"/>
    <property type="match status" value="1"/>
</dbReference>
<evidence type="ECO:0008006" key="4">
    <source>
        <dbReference type="Google" id="ProtNLM"/>
    </source>
</evidence>
<feature type="domain" description="DUF4283" evidence="1">
    <location>
        <begin position="88"/>
        <end position="146"/>
    </location>
</feature>
<dbReference type="InterPro" id="IPR025558">
    <property type="entry name" value="DUF4283"/>
</dbReference>
<name>A0A3P6DLC2_BRAOL</name>
<reference evidence="3" key="1">
    <citation type="submission" date="2018-11" db="EMBL/GenBank/DDBJ databases">
        <authorList>
            <consortium name="Genoscope - CEA"/>
            <person name="William W."/>
        </authorList>
    </citation>
    <scope>NUCLEOTIDE SEQUENCE</scope>
</reference>
<proteinExistence type="predicted"/>
<feature type="domain" description="DUF7803" evidence="2">
    <location>
        <begin position="17"/>
        <end position="76"/>
    </location>
</feature>
<evidence type="ECO:0000313" key="3">
    <source>
        <dbReference type="EMBL" id="VDD24291.1"/>
    </source>
</evidence>
<dbReference type="PANTHER" id="PTHR36047:SF1">
    <property type="entry name" value="OS01G0191000 PROTEIN"/>
    <property type="match status" value="1"/>
</dbReference>
<evidence type="ECO:0000259" key="2">
    <source>
        <dbReference type="Pfam" id="PF25086"/>
    </source>
</evidence>
<gene>
    <name evidence="3" type="ORF">BOLC2T10071H</name>
</gene>
<evidence type="ECO:0000259" key="1">
    <source>
        <dbReference type="Pfam" id="PF14111"/>
    </source>
</evidence>
<dbReference type="Pfam" id="PF25086">
    <property type="entry name" value="DUF7803"/>
    <property type="match status" value="1"/>
</dbReference>
<dbReference type="InterPro" id="IPR056705">
    <property type="entry name" value="DUF7803"/>
</dbReference>